<feature type="region of interest" description="Disordered" evidence="2">
    <location>
        <begin position="1"/>
        <end position="85"/>
    </location>
</feature>
<feature type="domain" description="PA" evidence="3">
    <location>
        <begin position="302"/>
        <end position="371"/>
    </location>
</feature>
<feature type="domain" description="Transferrin receptor-like dimerisation" evidence="4">
    <location>
        <begin position="736"/>
        <end position="868"/>
    </location>
</feature>
<dbReference type="InterPro" id="IPR046450">
    <property type="entry name" value="PA_dom_sf"/>
</dbReference>
<feature type="domain" description="Peptidase M28" evidence="5">
    <location>
        <begin position="490"/>
        <end position="665"/>
    </location>
</feature>
<dbReference type="SUPFAM" id="SSF52025">
    <property type="entry name" value="PA domain"/>
    <property type="match status" value="1"/>
</dbReference>
<evidence type="ECO:0000313" key="6">
    <source>
        <dbReference type="EMBL" id="KAF2226248.1"/>
    </source>
</evidence>
<dbReference type="CDD" id="cd02121">
    <property type="entry name" value="PA_GCPII_like"/>
    <property type="match status" value="1"/>
</dbReference>
<gene>
    <name evidence="6" type="ORF">BDZ85DRAFT_47895</name>
</gene>
<dbReference type="SUPFAM" id="SSF47672">
    <property type="entry name" value="Transferrin receptor-like dimerisation domain"/>
    <property type="match status" value="1"/>
</dbReference>
<dbReference type="Gene3D" id="1.20.930.40">
    <property type="entry name" value="Transferrin receptor-like, dimerisation domain"/>
    <property type="match status" value="1"/>
</dbReference>
<evidence type="ECO:0000256" key="2">
    <source>
        <dbReference type="SAM" id="MobiDB-lite"/>
    </source>
</evidence>
<organism evidence="6 7">
    <name type="scientific">Elsinoe ampelina</name>
    <dbReference type="NCBI Taxonomy" id="302913"/>
    <lineage>
        <taxon>Eukaryota</taxon>
        <taxon>Fungi</taxon>
        <taxon>Dikarya</taxon>
        <taxon>Ascomycota</taxon>
        <taxon>Pezizomycotina</taxon>
        <taxon>Dothideomycetes</taxon>
        <taxon>Dothideomycetidae</taxon>
        <taxon>Myriangiales</taxon>
        <taxon>Elsinoaceae</taxon>
        <taxon>Elsinoe</taxon>
    </lineage>
</organism>
<feature type="compositionally biased region" description="Basic and acidic residues" evidence="2">
    <location>
        <begin position="67"/>
        <end position="85"/>
    </location>
</feature>
<dbReference type="Pfam" id="PF04253">
    <property type="entry name" value="TFR_dimer"/>
    <property type="match status" value="1"/>
</dbReference>
<dbReference type="PANTHER" id="PTHR10404:SF71">
    <property type="entry name" value="CARBOXYPEPTIDASE TRE2, PUTATIVE (AFU_ORTHOLOGUE AFUA_3G10650)-RELATED"/>
    <property type="match status" value="1"/>
</dbReference>
<dbReference type="FunFam" id="3.40.630.10:FF:000101">
    <property type="entry name" value="N-acetylated alpha-linked acidic dipeptidase like 1"/>
    <property type="match status" value="1"/>
</dbReference>
<name>A0A6A6GKS5_9PEZI</name>
<dbReference type="Gene3D" id="3.40.630.10">
    <property type="entry name" value="Zn peptidases"/>
    <property type="match status" value="1"/>
</dbReference>
<dbReference type="InterPro" id="IPR003137">
    <property type="entry name" value="PA_domain"/>
</dbReference>
<keyword evidence="7" id="KW-1185">Reference proteome</keyword>
<evidence type="ECO:0000259" key="4">
    <source>
        <dbReference type="Pfam" id="PF04253"/>
    </source>
</evidence>
<dbReference type="EMBL" id="ML992502">
    <property type="protein sequence ID" value="KAF2226248.1"/>
    <property type="molecule type" value="Genomic_DNA"/>
</dbReference>
<dbReference type="Pfam" id="PF04389">
    <property type="entry name" value="Peptidase_M28"/>
    <property type="match status" value="1"/>
</dbReference>
<accession>A0A6A6GKS5</accession>
<dbReference type="CDD" id="cd08022">
    <property type="entry name" value="M28_PSMA_like"/>
    <property type="match status" value="1"/>
</dbReference>
<dbReference type="InterPro" id="IPR007365">
    <property type="entry name" value="TFR-like_dimer_dom"/>
</dbReference>
<dbReference type="Pfam" id="PF02225">
    <property type="entry name" value="PA"/>
    <property type="match status" value="1"/>
</dbReference>
<protein>
    <submittedName>
        <fullName evidence="6">Putative N-acetylated-alpha-linked acidic dipeptidase</fullName>
    </submittedName>
</protein>
<comment type="similarity">
    <text evidence="1">Belongs to the peptidase M28 family. M28B subfamily.</text>
</comment>
<evidence type="ECO:0000313" key="7">
    <source>
        <dbReference type="Proteomes" id="UP000799538"/>
    </source>
</evidence>
<dbReference type="Gene3D" id="3.50.30.30">
    <property type="match status" value="1"/>
</dbReference>
<sequence length="872" mass="97180">MPTHDYSSLPIPTYEEATSSRPGSSQTHLGASYNDADAERQGLLPASQNAHRQPTVESARSSLDSDLSFHEMHSDGRRSSDADDEANLVRRDMEEMEVLDPSVAQSAFSKRLSYFTHTLSTLRLPRLNLRERGWSCPNPRILPEGSGVSVPIVARVIGLLFIALMVYSLFALNVIPNRAGLAQHYDPESVRARVQQEVDKERIKGYLQYFTSFDHVAGTEGDWFMAKWVRDHWAASGMDKVDYLDYWVYLNYPTVTGRRVGIVDPPELRWDAMLEEENVYRATGEGKQQTMSWHGGSRAGNVTGHLVYANAGSREDFRKLEEMGVQVKGSVVLVRYGAGLEDVGLKVKAAEMAGAVGCLVYSDPKEDGFEKGTALPEGPWRPADAVRRGSVALMSWVLGDALTPGWASVSKAERKSEDNNPGLVGIPSLPLAWRDAQRLLQSIQGQGKEVPEGWDGAVPEVKEWWTGAADGPKVLLQNQQDESKSQQIWNVRGIIQGLESPDKRVMVGSHRDAWCFGAVDPGSGSAVLMEVANIFSTLRTYGWRPLRTIEFFSWDAKEYNMIGSTEYVEEHVKFLRDHTVGYLNVDAGVSGENFRAAASPLYGKILKHVLDRVGAPGANKSYQALWDENGSKIAGLTGAGDFVPFQNLAGASSLDFGFTGPKHGYPENSCYETFEWMQRFGDTDFEYHKALAQIWALIILELADRPILPFDLNEYAKAVIGYVDQLEEDTKSSGTNVGKLKDAAHLLEKNAAEFHKFDDHWIADVMGRGGFETNVYAIRRMEHNDRLQAFETDLLDLPGMFEGDEKEQHGVPGREQYKHIIFGPHAWSESSESYFPAVRDAMDAKDDAAVQFHIDKAARIIERAAQRLMREE</sequence>
<evidence type="ECO:0000259" key="5">
    <source>
        <dbReference type="Pfam" id="PF04389"/>
    </source>
</evidence>
<proteinExistence type="inferred from homology"/>
<dbReference type="SUPFAM" id="SSF53187">
    <property type="entry name" value="Zn-dependent exopeptidases"/>
    <property type="match status" value="1"/>
</dbReference>
<evidence type="ECO:0000256" key="1">
    <source>
        <dbReference type="ARBA" id="ARBA00005634"/>
    </source>
</evidence>
<dbReference type="OrthoDB" id="5841748at2759"/>
<dbReference type="PANTHER" id="PTHR10404">
    <property type="entry name" value="N-ACETYLATED-ALPHA-LINKED ACIDIC DIPEPTIDASE"/>
    <property type="match status" value="1"/>
</dbReference>
<dbReference type="InterPro" id="IPR036757">
    <property type="entry name" value="TFR-like_dimer_dom_sf"/>
</dbReference>
<dbReference type="Proteomes" id="UP000799538">
    <property type="component" value="Unassembled WGS sequence"/>
</dbReference>
<reference evidence="7" key="1">
    <citation type="journal article" date="2020" name="Stud. Mycol.">
        <title>101 Dothideomycetes genomes: A test case for predicting lifestyles and emergence of pathogens.</title>
        <authorList>
            <person name="Haridas S."/>
            <person name="Albert R."/>
            <person name="Binder M."/>
            <person name="Bloem J."/>
            <person name="LaButti K."/>
            <person name="Salamov A."/>
            <person name="Andreopoulos B."/>
            <person name="Baker S."/>
            <person name="Barry K."/>
            <person name="Bills G."/>
            <person name="Bluhm B."/>
            <person name="Cannon C."/>
            <person name="Castanera R."/>
            <person name="Culley D."/>
            <person name="Daum C."/>
            <person name="Ezra D."/>
            <person name="Gonzalez J."/>
            <person name="Henrissat B."/>
            <person name="Kuo A."/>
            <person name="Liang C."/>
            <person name="Lipzen A."/>
            <person name="Lutzoni F."/>
            <person name="Magnuson J."/>
            <person name="Mondo S."/>
            <person name="Nolan M."/>
            <person name="Ohm R."/>
            <person name="Pangilinan J."/>
            <person name="Park H.-J."/>
            <person name="Ramirez L."/>
            <person name="Alfaro M."/>
            <person name="Sun H."/>
            <person name="Tritt A."/>
            <person name="Yoshinaga Y."/>
            <person name="Zwiers L.-H."/>
            <person name="Turgeon B."/>
            <person name="Goodwin S."/>
            <person name="Spatafora J."/>
            <person name="Crous P."/>
            <person name="Grigoriev I."/>
        </authorList>
    </citation>
    <scope>NUCLEOTIDE SEQUENCE [LARGE SCALE GENOMIC DNA]</scope>
    <source>
        <strain evidence="7">CECT 20119</strain>
    </source>
</reference>
<feature type="compositionally biased region" description="Polar residues" evidence="2">
    <location>
        <begin position="16"/>
        <end position="29"/>
    </location>
</feature>
<dbReference type="AlphaFoldDB" id="A0A6A6GKS5"/>
<evidence type="ECO:0000259" key="3">
    <source>
        <dbReference type="Pfam" id="PF02225"/>
    </source>
</evidence>
<dbReference type="InterPro" id="IPR007484">
    <property type="entry name" value="Peptidase_M28"/>
</dbReference>
<feature type="compositionally biased region" description="Polar residues" evidence="2">
    <location>
        <begin position="46"/>
        <end position="65"/>
    </location>
</feature>
<dbReference type="InterPro" id="IPR039373">
    <property type="entry name" value="Peptidase_M28B"/>
</dbReference>
<dbReference type="GO" id="GO:0004180">
    <property type="term" value="F:carboxypeptidase activity"/>
    <property type="evidence" value="ECO:0007669"/>
    <property type="project" value="TreeGrafter"/>
</dbReference>